<dbReference type="Gene3D" id="2.40.160.50">
    <property type="entry name" value="membrane protein fhac: a member of the omp85/tpsb transporter family"/>
    <property type="match status" value="1"/>
</dbReference>
<sequence>MTGSKQRISSQFLQISLILLILLHLSISLAGAAPVVAERQEQSQRARQEALEKKERQERSDVFLQPGSAGQPEFELPEESLSFPIHTIELQGERLDRFAWLQETLEKYQHRNIGLQGINLIVKQAGNLLIDRGYVTTRLLIPEQDLSSGVLKLTLIPGIIHDIRFQDPDQSGSWKTAFPVRPGEILNLRDLEQGLEQLKRVPSQDAELQLVPAEQPGQSDVVITLKQTKPWKIILSLDDSGNKATGRLQLSQTVVYDNLLKANDLFHFSFNQDGEQSGSRYGTKGHSVYYSRPDGNFTYTISQNNYDYHQTVLAGTQPLSYSGTTRDTRFTVEKLIHRDQSSKTHLEFGLIKRRSRNFVEDTEITVQRKNTTAFTAALNERRYLGQTTVDARLAHKQGMPWLGAQDDLSGSDQPTTRYHIWTIDLNVVKPVVFAKTKGQYRFSFSGQYSNHRLYAIDSFSIGNRYTVRGFDGEQTLSAESGWYVQNELLLPLGDTNVYYGLDYGQVSGPATTGLSSKALAGAVAGIRGDMGGGSQYDLFVGWSLKKPAGFASANPAYGFQWVHQI</sequence>
<dbReference type="AlphaFoldDB" id="A0A1G9W0A1"/>
<keyword evidence="1" id="KW-1134">Transmembrane beta strand</keyword>
<dbReference type="PANTHER" id="PTHR34597:SF3">
    <property type="entry name" value="OUTER MEMBRANE TRANSPORTER CDIB"/>
    <property type="match status" value="1"/>
</dbReference>
<evidence type="ECO:0000259" key="6">
    <source>
        <dbReference type="Pfam" id="PF08479"/>
    </source>
</evidence>
<dbReference type="PANTHER" id="PTHR34597">
    <property type="entry name" value="SLR1661 PROTEIN"/>
    <property type="match status" value="1"/>
</dbReference>
<dbReference type="InterPro" id="IPR035251">
    <property type="entry name" value="ShlB_POTRA"/>
</dbReference>
<dbReference type="InterPro" id="IPR013686">
    <property type="entry name" value="Polypept-transport_assoc_ShlB"/>
</dbReference>
<dbReference type="GO" id="GO:0098046">
    <property type="term" value="C:type V protein secretion system complex"/>
    <property type="evidence" value="ECO:0007669"/>
    <property type="project" value="TreeGrafter"/>
</dbReference>
<evidence type="ECO:0000256" key="2">
    <source>
        <dbReference type="ARBA" id="ARBA00022692"/>
    </source>
</evidence>
<feature type="domain" description="Haemolysin activator HlyB C-terminal" evidence="5">
    <location>
        <begin position="217"/>
        <end position="528"/>
    </location>
</feature>
<dbReference type="GO" id="GO:0046819">
    <property type="term" value="P:protein secretion by the type V secretion system"/>
    <property type="evidence" value="ECO:0007669"/>
    <property type="project" value="TreeGrafter"/>
</dbReference>
<keyword evidence="9" id="KW-1185">Reference proteome</keyword>
<dbReference type="GO" id="GO:0008320">
    <property type="term" value="F:protein transmembrane transporter activity"/>
    <property type="evidence" value="ECO:0007669"/>
    <property type="project" value="TreeGrafter"/>
</dbReference>
<feature type="region of interest" description="Disordered" evidence="4">
    <location>
        <begin position="46"/>
        <end position="76"/>
    </location>
</feature>
<name>A0A1G9W0A1_9FIRM</name>
<protein>
    <submittedName>
        <fullName evidence="8">Hemolysin activation/secretion protein</fullName>
    </submittedName>
</protein>
<dbReference type="EMBL" id="FNHB01000007">
    <property type="protein sequence ID" value="SDM77894.1"/>
    <property type="molecule type" value="Genomic_DNA"/>
</dbReference>
<evidence type="ECO:0000259" key="5">
    <source>
        <dbReference type="Pfam" id="PF03865"/>
    </source>
</evidence>
<dbReference type="Pfam" id="PF08479">
    <property type="entry name" value="POTRA_2"/>
    <property type="match status" value="1"/>
</dbReference>
<dbReference type="Pfam" id="PF03865">
    <property type="entry name" value="ShlB"/>
    <property type="match status" value="1"/>
</dbReference>
<keyword evidence="1" id="KW-0472">Membrane</keyword>
<evidence type="ECO:0000256" key="3">
    <source>
        <dbReference type="ARBA" id="ARBA00023237"/>
    </source>
</evidence>
<dbReference type="Proteomes" id="UP000214880">
    <property type="component" value="Unassembled WGS sequence"/>
</dbReference>
<evidence type="ECO:0000256" key="1">
    <source>
        <dbReference type="ARBA" id="ARBA00022452"/>
    </source>
</evidence>
<keyword evidence="3" id="KW-0998">Cell outer membrane</keyword>
<evidence type="ECO:0000256" key="4">
    <source>
        <dbReference type="SAM" id="MobiDB-lite"/>
    </source>
</evidence>
<feature type="domain" description="Polypeptide-transport-associated ShlB-type" evidence="6">
    <location>
        <begin position="83"/>
        <end position="158"/>
    </location>
</feature>
<reference evidence="8 9" key="1">
    <citation type="submission" date="2016-10" db="EMBL/GenBank/DDBJ databases">
        <authorList>
            <person name="de Groot N.N."/>
        </authorList>
    </citation>
    <scope>NUCLEOTIDE SEQUENCE [LARGE SCALE GENOMIC DNA]</scope>
    <source>
        <strain evidence="8 9">DSM 1736</strain>
    </source>
</reference>
<dbReference type="InterPro" id="IPR027282">
    <property type="entry name" value="TPS"/>
</dbReference>
<dbReference type="Gene3D" id="3.10.20.310">
    <property type="entry name" value="membrane protein fhac"/>
    <property type="match status" value="1"/>
</dbReference>
<dbReference type="InterPro" id="IPR051544">
    <property type="entry name" value="TPS_OM_transporter"/>
</dbReference>
<dbReference type="PIRSF" id="PIRSF029745">
    <property type="entry name" value="FhaC"/>
    <property type="match status" value="1"/>
</dbReference>
<evidence type="ECO:0000259" key="7">
    <source>
        <dbReference type="Pfam" id="PF17287"/>
    </source>
</evidence>
<evidence type="ECO:0000313" key="9">
    <source>
        <dbReference type="Proteomes" id="UP000214880"/>
    </source>
</evidence>
<dbReference type="STRING" id="146817.SAMN04488502_10786"/>
<organism evidence="8 9">
    <name type="scientific">Dendrosporobacter quercicolus</name>
    <dbReference type="NCBI Taxonomy" id="146817"/>
    <lineage>
        <taxon>Bacteria</taxon>
        <taxon>Bacillati</taxon>
        <taxon>Bacillota</taxon>
        <taxon>Negativicutes</taxon>
        <taxon>Selenomonadales</taxon>
        <taxon>Sporomusaceae</taxon>
        <taxon>Dendrosporobacter</taxon>
    </lineage>
</organism>
<evidence type="ECO:0000313" key="8">
    <source>
        <dbReference type="EMBL" id="SDM77894.1"/>
    </source>
</evidence>
<proteinExistence type="predicted"/>
<dbReference type="RefSeq" id="WP_245698153.1">
    <property type="nucleotide sequence ID" value="NZ_FNHB01000007.1"/>
</dbReference>
<gene>
    <name evidence="8" type="ORF">SAMN04488502_10786</name>
</gene>
<accession>A0A1G9W0A1</accession>
<feature type="domain" description="ShlB POTRA" evidence="7">
    <location>
        <begin position="160"/>
        <end position="212"/>
    </location>
</feature>
<keyword evidence="2" id="KW-0812">Transmembrane</keyword>
<dbReference type="Pfam" id="PF17287">
    <property type="entry name" value="POTRA_3"/>
    <property type="match status" value="1"/>
</dbReference>
<dbReference type="InterPro" id="IPR005565">
    <property type="entry name" value="Hemolysn_activator_HlyB_C"/>
</dbReference>
<feature type="compositionally biased region" description="Basic and acidic residues" evidence="4">
    <location>
        <begin position="46"/>
        <end position="61"/>
    </location>
</feature>